<protein>
    <submittedName>
        <fullName evidence="3">Skp1-related protein</fullName>
    </submittedName>
</protein>
<dbReference type="Proteomes" id="UP000554482">
    <property type="component" value="Unassembled WGS sequence"/>
</dbReference>
<comment type="pathway">
    <text evidence="1">Protein modification; protein ubiquitination.</text>
</comment>
<dbReference type="SUPFAM" id="SSF81382">
    <property type="entry name" value="Skp1 dimerisation domain-like"/>
    <property type="match status" value="1"/>
</dbReference>
<dbReference type="InterPro" id="IPR016072">
    <property type="entry name" value="Skp1_comp_dimer"/>
</dbReference>
<organism evidence="3 4">
    <name type="scientific">Thalictrum thalictroides</name>
    <name type="common">Rue-anemone</name>
    <name type="synonym">Anemone thalictroides</name>
    <dbReference type="NCBI Taxonomy" id="46969"/>
    <lineage>
        <taxon>Eukaryota</taxon>
        <taxon>Viridiplantae</taxon>
        <taxon>Streptophyta</taxon>
        <taxon>Embryophyta</taxon>
        <taxon>Tracheophyta</taxon>
        <taxon>Spermatophyta</taxon>
        <taxon>Magnoliopsida</taxon>
        <taxon>Ranunculales</taxon>
        <taxon>Ranunculaceae</taxon>
        <taxon>Thalictroideae</taxon>
        <taxon>Thalictrum</taxon>
    </lineage>
</organism>
<dbReference type="Gene3D" id="3.30.710.10">
    <property type="entry name" value="Potassium Channel Kv1.1, Chain A"/>
    <property type="match status" value="1"/>
</dbReference>
<dbReference type="InterPro" id="IPR036296">
    <property type="entry name" value="SKP1-like_dim_sf"/>
</dbReference>
<dbReference type="Pfam" id="PF01466">
    <property type="entry name" value="Skp1"/>
    <property type="match status" value="1"/>
</dbReference>
<dbReference type="PANTHER" id="PTHR11165">
    <property type="entry name" value="SKP1"/>
    <property type="match status" value="1"/>
</dbReference>
<dbReference type="InterPro" id="IPR011333">
    <property type="entry name" value="SKP1/BTB/POZ_sf"/>
</dbReference>
<dbReference type="InterPro" id="IPR016897">
    <property type="entry name" value="SKP1"/>
</dbReference>
<dbReference type="AlphaFoldDB" id="A0A7J6VPD5"/>
<dbReference type="PIRSF" id="PIRSF028729">
    <property type="entry name" value="E3_ubiquit_lig_SCF_Skp"/>
    <property type="match status" value="1"/>
</dbReference>
<sequence>MTSKYNKHANGNPLPNMRKEIFAKALEYNIKHSTCSNEDEIKKWDAEFIKVDEDTLFDLSLVAYYLKIKNLFDLIMEAMTDTQKGKSQEEISRIFGRCEEELTPEEEFERHQANPWGLY</sequence>
<evidence type="ECO:0000313" key="4">
    <source>
        <dbReference type="Proteomes" id="UP000554482"/>
    </source>
</evidence>
<evidence type="ECO:0000259" key="2">
    <source>
        <dbReference type="Pfam" id="PF01466"/>
    </source>
</evidence>
<feature type="domain" description="SKP1 component dimerisation" evidence="2">
    <location>
        <begin position="69"/>
        <end position="116"/>
    </location>
</feature>
<accession>A0A7J6VPD5</accession>
<reference evidence="3 4" key="1">
    <citation type="submission" date="2020-06" db="EMBL/GenBank/DDBJ databases">
        <title>Transcriptomic and genomic resources for Thalictrum thalictroides and T. hernandezii: Facilitating candidate gene discovery in an emerging model plant lineage.</title>
        <authorList>
            <person name="Arias T."/>
            <person name="Riano-Pachon D.M."/>
            <person name="Di Stilio V.S."/>
        </authorList>
    </citation>
    <scope>NUCLEOTIDE SEQUENCE [LARGE SCALE GENOMIC DNA]</scope>
    <source>
        <strain evidence="4">cv. WT478/WT964</strain>
        <tissue evidence="3">Leaves</tissue>
    </source>
</reference>
<name>A0A7J6VPD5_THATH</name>
<evidence type="ECO:0000313" key="3">
    <source>
        <dbReference type="EMBL" id="KAF5186418.1"/>
    </source>
</evidence>
<dbReference type="OrthoDB" id="2342932at2759"/>
<proteinExistence type="predicted"/>
<keyword evidence="4" id="KW-1185">Reference proteome</keyword>
<dbReference type="GO" id="GO:0006511">
    <property type="term" value="P:ubiquitin-dependent protein catabolic process"/>
    <property type="evidence" value="ECO:0007669"/>
    <property type="project" value="InterPro"/>
</dbReference>
<evidence type="ECO:0000256" key="1">
    <source>
        <dbReference type="ARBA" id="ARBA00004906"/>
    </source>
</evidence>
<gene>
    <name evidence="3" type="ORF">FRX31_023997</name>
</gene>
<comment type="caution">
    <text evidence="3">The sequence shown here is derived from an EMBL/GenBank/DDBJ whole genome shotgun (WGS) entry which is preliminary data.</text>
</comment>
<dbReference type="EMBL" id="JABWDY010029328">
    <property type="protein sequence ID" value="KAF5186418.1"/>
    <property type="molecule type" value="Genomic_DNA"/>
</dbReference>